<dbReference type="Pfam" id="PF05035">
    <property type="entry name" value="DGOK"/>
    <property type="match status" value="1"/>
</dbReference>
<dbReference type="Gene3D" id="3.30.420.300">
    <property type="entry name" value="2-keto-3-deoxy-galactonokinase, substrate binding domain"/>
    <property type="match status" value="1"/>
</dbReference>
<organism evidence="1 2">
    <name type="scientific">Brooklawnia propionicigenes</name>
    <dbReference type="NCBI Taxonomy" id="3041175"/>
    <lineage>
        <taxon>Bacteria</taxon>
        <taxon>Bacillati</taxon>
        <taxon>Actinomycetota</taxon>
        <taxon>Actinomycetes</taxon>
        <taxon>Propionibacteriales</taxon>
        <taxon>Propionibacteriaceae</taxon>
        <taxon>Brooklawnia</taxon>
    </lineage>
</organism>
<dbReference type="GO" id="GO:0034194">
    <property type="term" value="P:D-galactonate catabolic process"/>
    <property type="evidence" value="ECO:0007669"/>
    <property type="project" value="InterPro"/>
</dbReference>
<keyword evidence="2" id="KW-1185">Reference proteome</keyword>
<dbReference type="InterPro" id="IPR042258">
    <property type="entry name" value="DGOK_N"/>
</dbReference>
<dbReference type="RefSeq" id="WP_286264585.1">
    <property type="nucleotide sequence ID" value="NZ_AP028056.1"/>
</dbReference>
<dbReference type="KEGG" id="broo:brsh051_19930"/>
<dbReference type="Proteomes" id="UP001431656">
    <property type="component" value="Chromosome"/>
</dbReference>
<gene>
    <name evidence="1" type="ORF">brsh051_19930</name>
</gene>
<reference evidence="1" key="1">
    <citation type="journal article" date="2024" name="Int. J. Syst. Evol. Microbiol.">
        <title>Brooklawnia propionicigenes sp. nov., a facultatively anaerobic, propionate-producing bacterium isolated from a methanogenic reactor treating waste from cattle farms.</title>
        <authorList>
            <person name="Akita Y."/>
            <person name="Ueki A."/>
            <person name="Tonouchi A."/>
            <person name="Sugawara Y."/>
            <person name="Honma S."/>
            <person name="Kaku N."/>
            <person name="Ueki K."/>
        </authorList>
    </citation>
    <scope>NUCLEOTIDE SEQUENCE</scope>
    <source>
        <strain evidence="1">SH051</strain>
    </source>
</reference>
<dbReference type="GO" id="GO:0008671">
    <property type="term" value="F:2-dehydro-3-deoxygalactonokinase activity"/>
    <property type="evidence" value="ECO:0007669"/>
    <property type="project" value="InterPro"/>
</dbReference>
<proteinExistence type="predicted"/>
<dbReference type="InterPro" id="IPR042257">
    <property type="entry name" value="DGOK_C"/>
</dbReference>
<name>A0AAN0MHF3_9ACTN</name>
<dbReference type="AlphaFoldDB" id="A0AAN0MHF3"/>
<dbReference type="Gene3D" id="3.30.420.310">
    <property type="entry name" value="2-keto-3-deoxy-galactonokinase, C-terminal domain"/>
    <property type="match status" value="1"/>
</dbReference>
<dbReference type="InterPro" id="IPR007729">
    <property type="entry name" value="DGOK"/>
</dbReference>
<sequence>MTNAIEAARLIGLDWGTTHARSYLLAPGTGAPRLLDQRAGDGILSVSPDDPDRDAAFNAILRTLVADWQQASPGLPMIACGMVGAAQGWREASYRSLPTPLAGDGGMTTVDTDFGALPIIAGVKKSRPNADVIRGEETQLAGLVPELAAGRTTLVVMPGTHTKWAQVRDGVLLDFDTAMSGELFALLADRSMVGRAGAPPEPGQDWRTGFDWGLDRAGHTDALAFAAFVIRSSVLDAQLPASQVRDAISGLLIGSEVADRAAKLDLASMPIVLVGGAELTGRYQRALARHGVSATLAPDDVTIRGLWRSAVGAGLVGE</sequence>
<dbReference type="EMBL" id="AP028056">
    <property type="protein sequence ID" value="BEH02712.1"/>
    <property type="molecule type" value="Genomic_DNA"/>
</dbReference>
<accession>A0AAN0MHF3</accession>
<evidence type="ECO:0000313" key="2">
    <source>
        <dbReference type="Proteomes" id="UP001431656"/>
    </source>
</evidence>
<evidence type="ECO:0000313" key="1">
    <source>
        <dbReference type="EMBL" id="BEH02712.1"/>
    </source>
</evidence>
<protein>
    <submittedName>
        <fullName evidence="1">2-dehydro-3-deoxygalactonokinase</fullName>
    </submittedName>
</protein>